<dbReference type="InterPro" id="IPR000719">
    <property type="entry name" value="Prot_kinase_dom"/>
</dbReference>
<sequence length="646" mass="72207">MQVDENYDAGPRSSGSDQVDSDAPFQLSAKLTGKIDKLAKWRIDPSSIDFPGNTCQFHGGHAIVSRAILNLGSGESEDIDESEEAEGGHGSHGNAPRRKAVAVKMMKIENSNDRERVLGLALREAGFLAELAHKSIVELLGFVEDVSKKRVWLIFPWEENGNLKDFAAKQDWEIPERIWLINGVARGVEYLHGRSPPIYHGDLKSVNILVTSECHAVITDFGSARRLAPKDLDTEVTQTRNEAQPELKFQATFDASTNTMTLTGNEYTLRWAAPELLTDDEPGLWSDIWALGWIFYEVMTNSIPFQNILKGSMIIKHVVDGKLPSVTDHTRMSLILELCSLMIKCWSINPRERPTAEDCRKSMDWIPQVAPDSQRTPETGASGGRSPELLMQLGFMHYQQDDYMNASKFFTEALDMYTQMGDSAGRADALYRLAELHYLRDEFDEALTLYSETLEIRTKIGDREGRAYVLRGLAAVYQGQEEYGKAASFYSEAAQICTEIGDRLGRSYALYGLAEVYRFQDEYSKAVIFYSEVAEICADIGDRDGRADALWGLAEVHRNLQEYTEAATLYSEALNISTDTGNRLGQASALLYLACNHDDQGQYIDAIHLYDQAAKIFQQIGNTNELNLAVGWAADARRNLEPKGAE</sequence>
<protein>
    <recommendedName>
        <fullName evidence="3">Protein kinase domain-containing protein</fullName>
    </recommendedName>
</protein>
<evidence type="ECO:0000313" key="5">
    <source>
        <dbReference type="Proteomes" id="UP000054248"/>
    </source>
</evidence>
<dbReference type="Gene3D" id="1.10.510.10">
    <property type="entry name" value="Transferase(Phosphotransferase) domain 1"/>
    <property type="match status" value="1"/>
</dbReference>
<dbReference type="HOGENOM" id="CLU_000288_7_37_1"/>
<proteinExistence type="predicted"/>
<feature type="compositionally biased region" description="Acidic residues" evidence="2">
    <location>
        <begin position="75"/>
        <end position="85"/>
    </location>
</feature>
<dbReference type="InterPro" id="IPR011009">
    <property type="entry name" value="Kinase-like_dom_sf"/>
</dbReference>
<keyword evidence="1" id="KW-0802">TPR repeat</keyword>
<dbReference type="STRING" id="1051891.A0A0C3MG77"/>
<evidence type="ECO:0000256" key="2">
    <source>
        <dbReference type="SAM" id="MobiDB-lite"/>
    </source>
</evidence>
<dbReference type="Proteomes" id="UP000054248">
    <property type="component" value="Unassembled WGS sequence"/>
</dbReference>
<dbReference type="InterPro" id="IPR008271">
    <property type="entry name" value="Ser/Thr_kinase_AS"/>
</dbReference>
<dbReference type="InterPro" id="IPR019734">
    <property type="entry name" value="TPR_rpt"/>
</dbReference>
<dbReference type="Pfam" id="PF00069">
    <property type="entry name" value="Pkinase"/>
    <property type="match status" value="1"/>
</dbReference>
<reference evidence="5" key="2">
    <citation type="submission" date="2015-01" db="EMBL/GenBank/DDBJ databases">
        <title>Evolutionary Origins and Diversification of the Mycorrhizal Mutualists.</title>
        <authorList>
            <consortium name="DOE Joint Genome Institute"/>
            <consortium name="Mycorrhizal Genomics Consortium"/>
            <person name="Kohler A."/>
            <person name="Kuo A."/>
            <person name="Nagy L.G."/>
            <person name="Floudas D."/>
            <person name="Copeland A."/>
            <person name="Barry K.W."/>
            <person name="Cichocki N."/>
            <person name="Veneault-Fourrey C."/>
            <person name="LaButti K."/>
            <person name="Lindquist E.A."/>
            <person name="Lipzen A."/>
            <person name="Lundell T."/>
            <person name="Morin E."/>
            <person name="Murat C."/>
            <person name="Riley R."/>
            <person name="Ohm R."/>
            <person name="Sun H."/>
            <person name="Tunlid A."/>
            <person name="Henrissat B."/>
            <person name="Grigoriev I.V."/>
            <person name="Hibbett D.S."/>
            <person name="Martin F."/>
        </authorList>
    </citation>
    <scope>NUCLEOTIDE SEQUENCE [LARGE SCALE GENOMIC DNA]</scope>
    <source>
        <strain evidence="5">MUT 4182</strain>
    </source>
</reference>
<gene>
    <name evidence="4" type="ORF">M407DRAFT_101088</name>
</gene>
<accession>A0A0C3MG77</accession>
<evidence type="ECO:0000313" key="4">
    <source>
        <dbReference type="EMBL" id="KIO32712.1"/>
    </source>
</evidence>
<feature type="region of interest" description="Disordered" evidence="2">
    <location>
        <begin position="1"/>
        <end position="23"/>
    </location>
</feature>
<dbReference type="InterPro" id="IPR050167">
    <property type="entry name" value="Ser_Thr_protein_kinase"/>
</dbReference>
<dbReference type="SMART" id="SM00220">
    <property type="entry name" value="S_TKc"/>
    <property type="match status" value="1"/>
</dbReference>
<dbReference type="PROSITE" id="PS50011">
    <property type="entry name" value="PROTEIN_KINASE_DOM"/>
    <property type="match status" value="1"/>
</dbReference>
<evidence type="ECO:0000259" key="3">
    <source>
        <dbReference type="PROSITE" id="PS50011"/>
    </source>
</evidence>
<dbReference type="Gene3D" id="1.25.40.10">
    <property type="entry name" value="Tetratricopeptide repeat domain"/>
    <property type="match status" value="1"/>
</dbReference>
<dbReference type="PROSITE" id="PS50005">
    <property type="entry name" value="TPR"/>
    <property type="match status" value="3"/>
</dbReference>
<feature type="repeat" description="TPR" evidence="1">
    <location>
        <begin position="387"/>
        <end position="420"/>
    </location>
</feature>
<dbReference type="AlphaFoldDB" id="A0A0C3MG77"/>
<feature type="repeat" description="TPR" evidence="1">
    <location>
        <begin position="547"/>
        <end position="580"/>
    </location>
</feature>
<name>A0A0C3MG77_9AGAM</name>
<dbReference type="EMBL" id="KN822953">
    <property type="protein sequence ID" value="KIO32712.1"/>
    <property type="molecule type" value="Genomic_DNA"/>
</dbReference>
<feature type="domain" description="Protein kinase" evidence="3">
    <location>
        <begin position="65"/>
        <end position="366"/>
    </location>
</feature>
<dbReference type="GO" id="GO:0005524">
    <property type="term" value="F:ATP binding"/>
    <property type="evidence" value="ECO:0007669"/>
    <property type="project" value="InterPro"/>
</dbReference>
<dbReference type="Pfam" id="PF13424">
    <property type="entry name" value="TPR_12"/>
    <property type="match status" value="3"/>
</dbReference>
<dbReference type="OrthoDB" id="688481at2759"/>
<dbReference type="SUPFAM" id="SSF48452">
    <property type="entry name" value="TPR-like"/>
    <property type="match status" value="2"/>
</dbReference>
<dbReference type="InterPro" id="IPR011990">
    <property type="entry name" value="TPR-like_helical_dom_sf"/>
</dbReference>
<reference evidence="4 5" key="1">
    <citation type="submission" date="2014-04" db="EMBL/GenBank/DDBJ databases">
        <authorList>
            <consortium name="DOE Joint Genome Institute"/>
            <person name="Kuo A."/>
            <person name="Girlanda M."/>
            <person name="Perotto S."/>
            <person name="Kohler A."/>
            <person name="Nagy L.G."/>
            <person name="Floudas D."/>
            <person name="Copeland A."/>
            <person name="Barry K.W."/>
            <person name="Cichocki N."/>
            <person name="Veneault-Fourrey C."/>
            <person name="LaButti K."/>
            <person name="Lindquist E.A."/>
            <person name="Lipzen A."/>
            <person name="Lundell T."/>
            <person name="Morin E."/>
            <person name="Murat C."/>
            <person name="Sun H."/>
            <person name="Tunlid A."/>
            <person name="Henrissat B."/>
            <person name="Grigoriev I.V."/>
            <person name="Hibbett D.S."/>
            <person name="Martin F."/>
            <person name="Nordberg H.P."/>
            <person name="Cantor M.N."/>
            <person name="Hua S.X."/>
        </authorList>
    </citation>
    <scope>NUCLEOTIDE SEQUENCE [LARGE SCALE GENOMIC DNA]</scope>
    <source>
        <strain evidence="4 5">MUT 4182</strain>
    </source>
</reference>
<organism evidence="4 5">
    <name type="scientific">Tulasnella calospora MUT 4182</name>
    <dbReference type="NCBI Taxonomy" id="1051891"/>
    <lineage>
        <taxon>Eukaryota</taxon>
        <taxon>Fungi</taxon>
        <taxon>Dikarya</taxon>
        <taxon>Basidiomycota</taxon>
        <taxon>Agaricomycotina</taxon>
        <taxon>Agaricomycetes</taxon>
        <taxon>Cantharellales</taxon>
        <taxon>Tulasnellaceae</taxon>
        <taxon>Tulasnella</taxon>
    </lineage>
</organism>
<feature type="region of interest" description="Disordered" evidence="2">
    <location>
        <begin position="75"/>
        <end position="98"/>
    </location>
</feature>
<dbReference type="PANTHER" id="PTHR23257">
    <property type="entry name" value="SERINE-THREONINE PROTEIN KINASE"/>
    <property type="match status" value="1"/>
</dbReference>
<dbReference type="PROSITE" id="PS00108">
    <property type="entry name" value="PROTEIN_KINASE_ST"/>
    <property type="match status" value="1"/>
</dbReference>
<dbReference type="SUPFAM" id="SSF56112">
    <property type="entry name" value="Protein kinase-like (PK-like)"/>
    <property type="match status" value="1"/>
</dbReference>
<keyword evidence="5" id="KW-1185">Reference proteome</keyword>
<dbReference type="GO" id="GO:0004672">
    <property type="term" value="F:protein kinase activity"/>
    <property type="evidence" value="ECO:0007669"/>
    <property type="project" value="InterPro"/>
</dbReference>
<dbReference type="SMART" id="SM00028">
    <property type="entry name" value="TPR"/>
    <property type="match status" value="6"/>
</dbReference>
<evidence type="ECO:0000256" key="1">
    <source>
        <dbReference type="PROSITE-ProRule" id="PRU00339"/>
    </source>
</evidence>
<feature type="repeat" description="TPR" evidence="1">
    <location>
        <begin position="427"/>
        <end position="460"/>
    </location>
</feature>